<accession>A0A133KT70</accession>
<reference evidence="2" key="1">
    <citation type="submission" date="2016-01" db="EMBL/GenBank/DDBJ databases">
        <authorList>
            <person name="Mitreva M."/>
            <person name="Pepin K.H."/>
            <person name="Mihindukulasuriya K.A."/>
            <person name="Fulton R."/>
            <person name="Fronick C."/>
            <person name="O'Laughlin M."/>
            <person name="Miner T."/>
            <person name="Herter B."/>
            <person name="Rosa B.A."/>
            <person name="Cordes M."/>
            <person name="Tomlinson C."/>
            <person name="Wollam A."/>
            <person name="Palsikar V.B."/>
            <person name="Mardis E.R."/>
            <person name="Wilson R.K."/>
        </authorList>
    </citation>
    <scope>NUCLEOTIDE SEQUENCE [LARGE SCALE GENOMIC DNA]</scope>
    <source>
        <strain evidence="2">GED7749B</strain>
    </source>
</reference>
<sequence>MQNLVSEISGVFIFPNRVYKYVKGGGAGVKIGDHVMYKGENCEIVYIYKSGYCELKKPFLHQIVLAHMSELKPAGEEEARLQK</sequence>
<dbReference type="Proteomes" id="UP000070376">
    <property type="component" value="Unassembled WGS sequence"/>
</dbReference>
<gene>
    <name evidence="1" type="ORF">HMPREF3213_01544</name>
</gene>
<evidence type="ECO:0000313" key="1">
    <source>
        <dbReference type="EMBL" id="KWZ82784.1"/>
    </source>
</evidence>
<proteinExistence type="predicted"/>
<comment type="caution">
    <text evidence="1">The sequence shown here is derived from an EMBL/GenBank/DDBJ whole genome shotgun (WGS) entry which is preliminary data.</text>
</comment>
<protein>
    <submittedName>
        <fullName evidence="1">Uncharacterized protein</fullName>
    </submittedName>
</protein>
<name>A0A133KT70_HEYCO</name>
<evidence type="ECO:0000313" key="2">
    <source>
        <dbReference type="Proteomes" id="UP000070376"/>
    </source>
</evidence>
<organism evidence="1 2">
    <name type="scientific">Heyndrickxia coagulans</name>
    <name type="common">Weizmannia coagulans</name>
    <dbReference type="NCBI Taxonomy" id="1398"/>
    <lineage>
        <taxon>Bacteria</taxon>
        <taxon>Bacillati</taxon>
        <taxon>Bacillota</taxon>
        <taxon>Bacilli</taxon>
        <taxon>Bacillales</taxon>
        <taxon>Bacillaceae</taxon>
        <taxon>Heyndrickxia</taxon>
    </lineage>
</organism>
<dbReference type="EMBL" id="LRPN01000048">
    <property type="protein sequence ID" value="KWZ82784.1"/>
    <property type="molecule type" value="Genomic_DNA"/>
</dbReference>
<dbReference type="AlphaFoldDB" id="A0A133KT70"/>
<dbReference type="PATRIC" id="fig|1398.22.peg.1552"/>